<dbReference type="InterPro" id="IPR000276">
    <property type="entry name" value="GPCR_Rhodpsn"/>
</dbReference>
<dbReference type="PROSITE" id="PS50262">
    <property type="entry name" value="G_PROTEIN_RECEP_F1_2"/>
    <property type="match status" value="1"/>
</dbReference>
<sequence>MSFGVYFEYNDFVWDLGSFLCKLYIGADVACSTASILNLLAISLDRYIAISHPLAYAQYGTNGGRALISISLVWGVSFAVGMPVFMGANQVDDATEV</sequence>
<evidence type="ECO:0000256" key="7">
    <source>
        <dbReference type="ARBA" id="ARBA00023157"/>
    </source>
</evidence>
<keyword evidence="7" id="KW-1015">Disulfide bond</keyword>
<dbReference type="Gene3D" id="1.20.1070.10">
    <property type="entry name" value="Rhodopsin 7-helix transmembrane proteins"/>
    <property type="match status" value="1"/>
</dbReference>
<dbReference type="Pfam" id="PF00001">
    <property type="entry name" value="7tm_1"/>
    <property type="match status" value="1"/>
</dbReference>
<organism evidence="13 14">
    <name type="scientific">Panagrolaimus davidi</name>
    <dbReference type="NCBI Taxonomy" id="227884"/>
    <lineage>
        <taxon>Eukaryota</taxon>
        <taxon>Metazoa</taxon>
        <taxon>Ecdysozoa</taxon>
        <taxon>Nematoda</taxon>
        <taxon>Chromadorea</taxon>
        <taxon>Rhabditida</taxon>
        <taxon>Tylenchina</taxon>
        <taxon>Panagrolaimomorpha</taxon>
        <taxon>Panagrolaimoidea</taxon>
        <taxon>Panagrolaimidae</taxon>
        <taxon>Panagrolaimus</taxon>
    </lineage>
</organism>
<feature type="transmembrane region" description="Helical" evidence="11">
    <location>
        <begin position="23"/>
        <end position="44"/>
    </location>
</feature>
<feature type="domain" description="G-protein coupled receptors family 1 profile" evidence="12">
    <location>
        <begin position="1"/>
        <end position="97"/>
    </location>
</feature>
<evidence type="ECO:0000256" key="3">
    <source>
        <dbReference type="ARBA" id="ARBA00022692"/>
    </source>
</evidence>
<evidence type="ECO:0000256" key="8">
    <source>
        <dbReference type="ARBA" id="ARBA00023170"/>
    </source>
</evidence>
<evidence type="ECO:0000256" key="10">
    <source>
        <dbReference type="RuleBase" id="RU000688"/>
    </source>
</evidence>
<feature type="transmembrane region" description="Helical" evidence="11">
    <location>
        <begin position="65"/>
        <end position="86"/>
    </location>
</feature>
<dbReference type="GO" id="GO:0005886">
    <property type="term" value="C:plasma membrane"/>
    <property type="evidence" value="ECO:0007669"/>
    <property type="project" value="UniProtKB-SubCell"/>
</dbReference>
<evidence type="ECO:0000256" key="1">
    <source>
        <dbReference type="ARBA" id="ARBA00004651"/>
    </source>
</evidence>
<keyword evidence="2" id="KW-1003">Cell membrane</keyword>
<evidence type="ECO:0000256" key="11">
    <source>
        <dbReference type="SAM" id="Phobius"/>
    </source>
</evidence>
<evidence type="ECO:0000259" key="12">
    <source>
        <dbReference type="PROSITE" id="PS50262"/>
    </source>
</evidence>
<accession>A0A914QBG6</accession>
<protein>
    <submittedName>
        <fullName evidence="14">G-protein coupled receptors family 1 profile domain-containing protein</fullName>
    </submittedName>
</protein>
<dbReference type="GO" id="GO:0004930">
    <property type="term" value="F:G protein-coupled receptor activity"/>
    <property type="evidence" value="ECO:0007669"/>
    <property type="project" value="UniProtKB-KW"/>
</dbReference>
<dbReference type="SUPFAM" id="SSF81321">
    <property type="entry name" value="Family A G protein-coupled receptor-like"/>
    <property type="match status" value="1"/>
</dbReference>
<dbReference type="GO" id="GO:0001591">
    <property type="term" value="F:dopamine neurotransmitter receptor activity, coupled via Gi/Go"/>
    <property type="evidence" value="ECO:0007669"/>
    <property type="project" value="TreeGrafter"/>
</dbReference>
<comment type="similarity">
    <text evidence="10">Belongs to the G-protein coupled receptor 1 family.</text>
</comment>
<dbReference type="Proteomes" id="UP000887578">
    <property type="component" value="Unplaced"/>
</dbReference>
<keyword evidence="13" id="KW-1185">Reference proteome</keyword>
<name>A0A914QBG6_9BILA</name>
<evidence type="ECO:0000256" key="5">
    <source>
        <dbReference type="ARBA" id="ARBA00023040"/>
    </source>
</evidence>
<keyword evidence="9 10" id="KW-0807">Transducer</keyword>
<dbReference type="PRINTS" id="PR00237">
    <property type="entry name" value="GPCRRHODOPSN"/>
</dbReference>
<keyword evidence="4 11" id="KW-1133">Transmembrane helix</keyword>
<dbReference type="WBParaSite" id="PDA_v2.g29006.t1">
    <property type="protein sequence ID" value="PDA_v2.g29006.t1"/>
    <property type="gene ID" value="PDA_v2.g29006"/>
</dbReference>
<keyword evidence="5 10" id="KW-0297">G-protein coupled receptor</keyword>
<dbReference type="PANTHER" id="PTHR24248">
    <property type="entry name" value="ADRENERGIC RECEPTOR-RELATED G-PROTEIN COUPLED RECEPTOR"/>
    <property type="match status" value="1"/>
</dbReference>
<proteinExistence type="inferred from homology"/>
<evidence type="ECO:0000256" key="2">
    <source>
        <dbReference type="ARBA" id="ARBA00022475"/>
    </source>
</evidence>
<keyword evidence="6 11" id="KW-0472">Membrane</keyword>
<evidence type="ECO:0000313" key="14">
    <source>
        <dbReference type="WBParaSite" id="PDA_v2.g29006.t1"/>
    </source>
</evidence>
<dbReference type="GO" id="GO:0045202">
    <property type="term" value="C:synapse"/>
    <property type="evidence" value="ECO:0007669"/>
    <property type="project" value="GOC"/>
</dbReference>
<evidence type="ECO:0000256" key="9">
    <source>
        <dbReference type="ARBA" id="ARBA00023224"/>
    </source>
</evidence>
<evidence type="ECO:0000256" key="6">
    <source>
        <dbReference type="ARBA" id="ARBA00023136"/>
    </source>
</evidence>
<evidence type="ECO:0000313" key="13">
    <source>
        <dbReference type="Proteomes" id="UP000887578"/>
    </source>
</evidence>
<evidence type="ECO:0000256" key="4">
    <source>
        <dbReference type="ARBA" id="ARBA00022989"/>
    </source>
</evidence>
<dbReference type="AlphaFoldDB" id="A0A914QBG6"/>
<reference evidence="14" key="1">
    <citation type="submission" date="2022-11" db="UniProtKB">
        <authorList>
            <consortium name="WormBaseParasite"/>
        </authorList>
    </citation>
    <scope>IDENTIFICATION</scope>
</reference>
<dbReference type="PANTHER" id="PTHR24248:SF125">
    <property type="entry name" value="DOPAMINE D2-LIKE RECEPTOR"/>
    <property type="match status" value="1"/>
</dbReference>
<dbReference type="PROSITE" id="PS00237">
    <property type="entry name" value="G_PROTEIN_RECEP_F1_1"/>
    <property type="match status" value="1"/>
</dbReference>
<keyword evidence="8 10" id="KW-0675">Receptor</keyword>
<comment type="subcellular location">
    <subcellularLocation>
        <location evidence="1">Cell membrane</location>
        <topology evidence="1">Multi-pass membrane protein</topology>
    </subcellularLocation>
</comment>
<dbReference type="InterPro" id="IPR017452">
    <property type="entry name" value="GPCR_Rhodpsn_7TM"/>
</dbReference>
<keyword evidence="3 10" id="KW-0812">Transmembrane</keyword>